<dbReference type="Pfam" id="PF13443">
    <property type="entry name" value="HTH_26"/>
    <property type="match status" value="1"/>
</dbReference>
<sequence>MLCVVENVRQKHLDWVRFILGHKRWSQTRLAKEAGLDPSTLSRFLKDEPDNTRMLNSYSIENIERVSGIPAFETSLPVLPRGLGEKESEPFDAEPLSSVSGAVAAIKQGRNGVDPWVLRSRCLETAGYMPGDIVIIDLGATPRPGDVVCAQVYDNSGRAETVMRIFEYPFLVAASMDARLFKPLLVDNERVVVRGVVIASIRERAAA</sequence>
<dbReference type="CDD" id="cd00093">
    <property type="entry name" value="HTH_XRE"/>
    <property type="match status" value="1"/>
</dbReference>
<organism evidence="2 3">
    <name type="scientific">Martelella mangrovi</name>
    <dbReference type="NCBI Taxonomy" id="1397477"/>
    <lineage>
        <taxon>Bacteria</taxon>
        <taxon>Pseudomonadati</taxon>
        <taxon>Pseudomonadota</taxon>
        <taxon>Alphaproteobacteria</taxon>
        <taxon>Hyphomicrobiales</taxon>
        <taxon>Aurantimonadaceae</taxon>
        <taxon>Martelella</taxon>
    </lineage>
</organism>
<gene>
    <name evidence="2" type="ORF">ABID12_002972</name>
</gene>
<evidence type="ECO:0000313" key="2">
    <source>
        <dbReference type="EMBL" id="MET3601021.1"/>
    </source>
</evidence>
<evidence type="ECO:0000259" key="1">
    <source>
        <dbReference type="Pfam" id="PF13443"/>
    </source>
</evidence>
<dbReference type="Proteomes" id="UP001549164">
    <property type="component" value="Unassembled WGS sequence"/>
</dbReference>
<dbReference type="EMBL" id="JBEPLY010000011">
    <property type="protein sequence ID" value="MET3601021.1"/>
    <property type="molecule type" value="Genomic_DNA"/>
</dbReference>
<accession>A0ABV2IE02</accession>
<evidence type="ECO:0000313" key="3">
    <source>
        <dbReference type="Proteomes" id="UP001549164"/>
    </source>
</evidence>
<reference evidence="2 3" key="1">
    <citation type="submission" date="2024-06" db="EMBL/GenBank/DDBJ databases">
        <title>Genomic Encyclopedia of Type Strains, Phase IV (KMG-IV): sequencing the most valuable type-strain genomes for metagenomic binning, comparative biology and taxonomic classification.</title>
        <authorList>
            <person name="Goeker M."/>
        </authorList>
    </citation>
    <scope>NUCLEOTIDE SEQUENCE [LARGE SCALE GENOMIC DNA]</scope>
    <source>
        <strain evidence="2 3">DSM 28102</strain>
    </source>
</reference>
<dbReference type="SUPFAM" id="SSF51306">
    <property type="entry name" value="LexA/Signal peptidase"/>
    <property type="match status" value="1"/>
</dbReference>
<dbReference type="InterPro" id="IPR036286">
    <property type="entry name" value="LexA/Signal_pep-like_sf"/>
</dbReference>
<name>A0ABV2IE02_9HYPH</name>
<feature type="domain" description="HTH cro/C1-type" evidence="1">
    <location>
        <begin position="19"/>
        <end position="53"/>
    </location>
</feature>
<keyword evidence="3" id="KW-1185">Reference proteome</keyword>
<dbReference type="InterPro" id="IPR010982">
    <property type="entry name" value="Lambda_DNA-bd_dom_sf"/>
</dbReference>
<comment type="caution">
    <text evidence="2">The sequence shown here is derived from an EMBL/GenBank/DDBJ whole genome shotgun (WGS) entry which is preliminary data.</text>
</comment>
<proteinExistence type="predicted"/>
<protein>
    <submittedName>
        <fullName evidence="2">Transcriptional regulator with XRE-family HTH domain</fullName>
    </submittedName>
</protein>
<dbReference type="Gene3D" id="1.10.260.40">
    <property type="entry name" value="lambda repressor-like DNA-binding domains"/>
    <property type="match status" value="1"/>
</dbReference>
<dbReference type="RefSeq" id="WP_354434888.1">
    <property type="nucleotide sequence ID" value="NZ_JBEPLY010000011.1"/>
</dbReference>
<dbReference type="Gene3D" id="2.10.109.10">
    <property type="entry name" value="Umud Fragment, subunit A"/>
    <property type="match status" value="1"/>
</dbReference>
<dbReference type="InterPro" id="IPR001387">
    <property type="entry name" value="Cro/C1-type_HTH"/>
</dbReference>